<dbReference type="PANTHER" id="PTHR30572">
    <property type="entry name" value="MEMBRANE COMPONENT OF TRANSPORTER-RELATED"/>
    <property type="match status" value="1"/>
</dbReference>
<dbReference type="PANTHER" id="PTHR30572:SF4">
    <property type="entry name" value="ABC TRANSPORTER PERMEASE YTRF"/>
    <property type="match status" value="1"/>
</dbReference>
<evidence type="ECO:0000256" key="1">
    <source>
        <dbReference type="ARBA" id="ARBA00004651"/>
    </source>
</evidence>
<dbReference type="GO" id="GO:0022857">
    <property type="term" value="F:transmembrane transporter activity"/>
    <property type="evidence" value="ECO:0007669"/>
    <property type="project" value="TreeGrafter"/>
</dbReference>
<dbReference type="OrthoDB" id="3859711at2"/>
<comment type="similarity">
    <text evidence="6">Belongs to the ABC-4 integral membrane protein family.</text>
</comment>
<evidence type="ECO:0000259" key="9">
    <source>
        <dbReference type="Pfam" id="PF02687"/>
    </source>
</evidence>
<evidence type="ECO:0000256" key="2">
    <source>
        <dbReference type="ARBA" id="ARBA00022475"/>
    </source>
</evidence>
<feature type="transmembrane region" description="Helical" evidence="8">
    <location>
        <begin position="351"/>
        <end position="370"/>
    </location>
</feature>
<evidence type="ECO:0000313" key="10">
    <source>
        <dbReference type="EMBL" id="SEG68300.1"/>
    </source>
</evidence>
<feature type="transmembrane region" description="Helical" evidence="8">
    <location>
        <begin position="1085"/>
        <end position="1108"/>
    </location>
</feature>
<keyword evidence="5 8" id="KW-0472">Membrane</keyword>
<evidence type="ECO:0000313" key="11">
    <source>
        <dbReference type="Proteomes" id="UP000236754"/>
    </source>
</evidence>
<accession>A0A1H6C5P2</accession>
<dbReference type="InterPro" id="IPR050250">
    <property type="entry name" value="Macrolide_Exporter_MacB"/>
</dbReference>
<feature type="transmembrane region" description="Helical" evidence="8">
    <location>
        <begin position="562"/>
        <end position="586"/>
    </location>
</feature>
<dbReference type="AlphaFoldDB" id="A0A1H6C5P2"/>
<feature type="transmembrane region" description="Helical" evidence="8">
    <location>
        <begin position="1040"/>
        <end position="1065"/>
    </location>
</feature>
<evidence type="ECO:0000256" key="8">
    <source>
        <dbReference type="SAM" id="Phobius"/>
    </source>
</evidence>
<feature type="transmembrane region" description="Helical" evidence="8">
    <location>
        <begin position="429"/>
        <end position="448"/>
    </location>
</feature>
<keyword evidence="3 8" id="KW-0812">Transmembrane</keyword>
<dbReference type="GO" id="GO:0005886">
    <property type="term" value="C:plasma membrane"/>
    <property type="evidence" value="ECO:0007669"/>
    <property type="project" value="UniProtKB-SubCell"/>
</dbReference>
<evidence type="ECO:0000256" key="5">
    <source>
        <dbReference type="ARBA" id="ARBA00023136"/>
    </source>
</evidence>
<evidence type="ECO:0000256" key="6">
    <source>
        <dbReference type="ARBA" id="ARBA00038076"/>
    </source>
</evidence>
<dbReference type="Proteomes" id="UP000236754">
    <property type="component" value="Unassembled WGS sequence"/>
</dbReference>
<keyword evidence="2" id="KW-1003">Cell membrane</keyword>
<evidence type="ECO:0000256" key="3">
    <source>
        <dbReference type="ARBA" id="ARBA00022692"/>
    </source>
</evidence>
<dbReference type="InterPro" id="IPR003838">
    <property type="entry name" value="ABC3_permease_C"/>
</dbReference>
<dbReference type="EMBL" id="FNVU01000008">
    <property type="protein sequence ID" value="SEG68300.1"/>
    <property type="molecule type" value="Genomic_DNA"/>
</dbReference>
<feature type="region of interest" description="Disordered" evidence="7">
    <location>
        <begin position="825"/>
        <end position="848"/>
    </location>
</feature>
<keyword evidence="11" id="KW-1185">Reference proteome</keyword>
<feature type="transmembrane region" description="Helical" evidence="8">
    <location>
        <begin position="988"/>
        <end position="1007"/>
    </location>
</feature>
<organism evidence="10 11">
    <name type="scientific">Actinacidiphila yanglinensis</name>
    <dbReference type="NCBI Taxonomy" id="310779"/>
    <lineage>
        <taxon>Bacteria</taxon>
        <taxon>Bacillati</taxon>
        <taxon>Actinomycetota</taxon>
        <taxon>Actinomycetes</taxon>
        <taxon>Kitasatosporales</taxon>
        <taxon>Streptomycetaceae</taxon>
        <taxon>Actinacidiphila</taxon>
    </lineage>
</organism>
<gene>
    <name evidence="10" type="ORF">SAMN05216223_10881</name>
</gene>
<comment type="subcellular location">
    <subcellularLocation>
        <location evidence="1">Cell membrane</location>
        <topology evidence="1">Multi-pass membrane protein</topology>
    </subcellularLocation>
</comment>
<feature type="transmembrane region" description="Helical" evidence="8">
    <location>
        <begin position="44"/>
        <end position="68"/>
    </location>
</feature>
<sequence>MFDTAGVHVVATGLPQGPRRCPGAPHRPRRRLPAVARRSTQHGLVLAAVALTVLLCATALSALVAVAGGSVDSEAVRKLTADLDAQVSVNASFRTGGMAAADQGVRAAGARVFDGVPQHTYVGLLGTAPVSVVGVDGVAGAPRGPGGSGLHPVAVQDAGRFGRLVAGRWPAGTADASADAFTSLPAVRVSTGSTAPVDAAVPQPLAERLGLRPGSSLRLQDLSGRAVTLRISGVFRAAGAVGFWPAMAGDLTEGESASQKLLLVPAAALNGNAVLNGQLTVRWTMQPDFSGLDTGDLAGLRNRVRNFTGSRSDVSVFRGKKPSLDDLAVSSGLPEAIDDLAVPTVAARSALFMPSVMLAVLALAVLMLTARQMTVHRRGELALQQARGAGTLRLLRGAAAEWALTGIPAAVAAPYLAGLLHPGSRGPDAWATVALTLLVHGVAGLLSVLPSMRLRVVRGARAAVAQRLGADLALLALAVLGYLELRRHRSLIAGGLGGRVSVDPVLVLVPTLASGAAALLLLRLLPLTSRLLDAFGRRSRGLVLALAGWQLSRRAAHHAGPVVLMCLAVSVSAFATTALACLGGLASEQAAFTVGADVRIDPDQQDDYPAAALSAAYRALPAVTDVAPVTRAGANLPGGATEELVGTTAVSASRTPSSAAFGITIPGRPTALLLDERVRSDGSTAAPRLELTVQDAAGLDSTLPVILPAADGARHIVVVPLDVPLSGGHPRAYPLTVTAVTVLPQPKVRPALLDLDVMRVGSRGTADRWATPLPAGQVWADSTEDAPDATAAACKGNTSGLYLYGTAGVCSIRHGGPDALRTTISTGLKGPPAAESDLPGTADTDTQPGSQVRLVASSAGGPAPLPVRADAQALHDAHLAVGSTTTLDLGGGRPVPARIVGRVDSLRGLGRGQGHLIADQRRLASALTLAGAPQQDPAFWWIGSTDGARTAAAAQSQPALGRVTTTAHTAAALEADPFRSGLRRILELIRYLAPGFAIIAFTVHAVISARRRQREFALLRAIGVGSRNLSSLLGAEQLGLTLFAVVPGALMGMALATAVLPLVTVDDTGQAPYPPLPLVVPWRTVAVTAAVTALAVSAVVLALASLLARVDLVRVLRAGDDR</sequence>
<keyword evidence="4 8" id="KW-1133">Transmembrane helix</keyword>
<feature type="transmembrane region" description="Helical" evidence="8">
    <location>
        <begin position="394"/>
        <end position="417"/>
    </location>
</feature>
<evidence type="ECO:0000256" key="4">
    <source>
        <dbReference type="ARBA" id="ARBA00022989"/>
    </source>
</evidence>
<dbReference type="Pfam" id="PF02687">
    <property type="entry name" value="FtsX"/>
    <property type="match status" value="1"/>
</dbReference>
<feature type="transmembrane region" description="Helical" evidence="8">
    <location>
        <begin position="505"/>
        <end position="525"/>
    </location>
</feature>
<protein>
    <submittedName>
        <fullName evidence="10">FtsX-like permease family protein</fullName>
    </submittedName>
</protein>
<feature type="domain" description="ABC3 transporter permease C-terminal" evidence="9">
    <location>
        <begin position="997"/>
        <end position="1109"/>
    </location>
</feature>
<proteinExistence type="inferred from homology"/>
<reference evidence="10 11" key="1">
    <citation type="submission" date="2016-10" db="EMBL/GenBank/DDBJ databases">
        <authorList>
            <person name="de Groot N.N."/>
        </authorList>
    </citation>
    <scope>NUCLEOTIDE SEQUENCE [LARGE SCALE GENOMIC DNA]</scope>
    <source>
        <strain evidence="10 11">CGMCC 4.2023</strain>
    </source>
</reference>
<name>A0A1H6C5P2_9ACTN</name>
<evidence type="ECO:0000256" key="7">
    <source>
        <dbReference type="SAM" id="MobiDB-lite"/>
    </source>
</evidence>
<feature type="transmembrane region" description="Helical" evidence="8">
    <location>
        <begin position="468"/>
        <end position="485"/>
    </location>
</feature>